<gene>
    <name evidence="2" type="ORF">CYCCA115_LOCUS13195</name>
</gene>
<comment type="caution">
    <text evidence="2">The sequence shown here is derived from an EMBL/GenBank/DDBJ whole genome shotgun (WGS) entry which is preliminary data.</text>
</comment>
<dbReference type="Proteomes" id="UP001295423">
    <property type="component" value="Unassembled WGS sequence"/>
</dbReference>
<name>A0AAD2PUP6_9STRA</name>
<evidence type="ECO:0000313" key="2">
    <source>
        <dbReference type="EMBL" id="CAJ1951702.1"/>
    </source>
</evidence>
<dbReference type="Pfam" id="PF09656">
    <property type="entry name" value="PGPGW"/>
    <property type="match status" value="1"/>
</dbReference>
<dbReference type="EMBL" id="CAKOGP040001792">
    <property type="protein sequence ID" value="CAJ1951702.1"/>
    <property type="molecule type" value="Genomic_DNA"/>
</dbReference>
<proteinExistence type="predicted"/>
<reference evidence="2" key="1">
    <citation type="submission" date="2023-08" db="EMBL/GenBank/DDBJ databases">
        <authorList>
            <person name="Audoor S."/>
            <person name="Bilcke G."/>
        </authorList>
    </citation>
    <scope>NUCLEOTIDE SEQUENCE</scope>
</reference>
<feature type="compositionally biased region" description="Basic and acidic residues" evidence="1">
    <location>
        <begin position="33"/>
        <end position="42"/>
    </location>
</feature>
<accession>A0AAD2PUP6</accession>
<evidence type="ECO:0000313" key="3">
    <source>
        <dbReference type="Proteomes" id="UP001295423"/>
    </source>
</evidence>
<feature type="compositionally biased region" description="Basic and acidic residues" evidence="1">
    <location>
        <begin position="430"/>
        <end position="442"/>
    </location>
</feature>
<organism evidence="2 3">
    <name type="scientific">Cylindrotheca closterium</name>
    <dbReference type="NCBI Taxonomy" id="2856"/>
    <lineage>
        <taxon>Eukaryota</taxon>
        <taxon>Sar</taxon>
        <taxon>Stramenopiles</taxon>
        <taxon>Ochrophyta</taxon>
        <taxon>Bacillariophyta</taxon>
        <taxon>Bacillariophyceae</taxon>
        <taxon>Bacillariophycidae</taxon>
        <taxon>Bacillariales</taxon>
        <taxon>Bacillariaceae</taxon>
        <taxon>Cylindrotheca</taxon>
    </lineage>
</organism>
<sequence>MVSADIDTAPSDEHLMEGWASKVETVVEDECDLPVRAEESRDPSSATGTQETGESSHLFSPEAESSDAPVTPSSSHGGSWLQRDGIETAKPSSGNFWFRKKAKSGQGSLAAGKDLDESARRNEEKGAAQQNKPWWKAGREVPQPIDGNKHLNGIHRQYRGDSSWVPQADPQGETGIVVRSEPVNVLWDLMSRAIRESALWRAATKVHDSSKAAAEERAKQGAAVRHGFRRFFRKRKTDDEENIEAEKKAPAPKVPWWSRFRRNRSNAEQPSVDGETSTAIVPYQPEPHPVAAAMKKAAAGVAGTCMVIVGVPLLLFPVPGPGVAMIASGVYVVSTEFEFARSWLENVKTRFGTVFDRLGIEVATPEALAAPKSSSPVLLLPPSLPPANVDGEIKDSNEEEESDDHKKEEGIDSNEVHSALEAADGDDSIEEYRKTEEMIIRA</sequence>
<feature type="region of interest" description="Disordered" evidence="1">
    <location>
        <begin position="373"/>
        <end position="442"/>
    </location>
</feature>
<feature type="compositionally biased region" description="Basic and acidic residues" evidence="1">
    <location>
        <begin position="113"/>
        <end position="126"/>
    </location>
</feature>
<evidence type="ECO:0008006" key="4">
    <source>
        <dbReference type="Google" id="ProtNLM"/>
    </source>
</evidence>
<feature type="compositionally biased region" description="Polar residues" evidence="1">
    <location>
        <begin position="43"/>
        <end position="58"/>
    </location>
</feature>
<evidence type="ECO:0000256" key="1">
    <source>
        <dbReference type="SAM" id="MobiDB-lite"/>
    </source>
</evidence>
<feature type="region of interest" description="Disordered" evidence="1">
    <location>
        <begin position="1"/>
        <end position="146"/>
    </location>
</feature>
<dbReference type="AlphaFoldDB" id="A0AAD2PUP6"/>
<dbReference type="InterPro" id="IPR019099">
    <property type="entry name" value="Uncharacterised_PGPGW_TM"/>
</dbReference>
<keyword evidence="3" id="KW-1185">Reference proteome</keyword>
<protein>
    <recommendedName>
        <fullName evidence="4">Transmembrane protein</fullName>
    </recommendedName>
</protein>